<protein>
    <submittedName>
        <fullName evidence="1">Uncharacterized protein</fullName>
    </submittedName>
</protein>
<organism evidence="1 2">
    <name type="scientific">Streptomyces albipurpureus</name>
    <dbReference type="NCBI Taxonomy" id="2897419"/>
    <lineage>
        <taxon>Bacteria</taxon>
        <taxon>Bacillati</taxon>
        <taxon>Actinomycetota</taxon>
        <taxon>Actinomycetes</taxon>
        <taxon>Kitasatosporales</taxon>
        <taxon>Streptomycetaceae</taxon>
        <taxon>Streptomyces</taxon>
    </lineage>
</organism>
<accession>A0ABT0UHL6</accession>
<gene>
    <name evidence="1" type="ORF">NBG84_07450</name>
</gene>
<sequence>MGGGLAVEGLGECVVLGGEFFDTSGEALECGEDRGVDGVPSRSQPGQGLGAVRPLEPAEPGADGLGCGDEEVGDLVEGGCAGLDSGAGGVVQGAYAGDGVVLGSAGGSSGQGGAGGGVGVDGVGLADAAAFGPVGPVDVDDIEACGAGGAGEAGAVGGGAFHSDGVHVAVGVEEGQGRGVSGGGGGELGDREVPAVVADDRDVDGVGMGVEPAEHILVRGVLCDL</sequence>
<keyword evidence="2" id="KW-1185">Reference proteome</keyword>
<dbReference type="Proteomes" id="UP001431429">
    <property type="component" value="Unassembled WGS sequence"/>
</dbReference>
<comment type="caution">
    <text evidence="1">The sequence shown here is derived from an EMBL/GenBank/DDBJ whole genome shotgun (WGS) entry which is preliminary data.</text>
</comment>
<dbReference type="EMBL" id="JAMQAW010000007">
    <property type="protein sequence ID" value="MCM2388147.1"/>
    <property type="molecule type" value="Genomic_DNA"/>
</dbReference>
<reference evidence="1" key="1">
    <citation type="submission" date="2022-06" db="EMBL/GenBank/DDBJ databases">
        <title>Genome public.</title>
        <authorList>
            <person name="Sun Q."/>
        </authorList>
    </citation>
    <scope>NUCLEOTIDE SEQUENCE</scope>
    <source>
        <strain evidence="1">CWNU-1</strain>
    </source>
</reference>
<evidence type="ECO:0000313" key="2">
    <source>
        <dbReference type="Proteomes" id="UP001431429"/>
    </source>
</evidence>
<evidence type="ECO:0000313" key="1">
    <source>
        <dbReference type="EMBL" id="MCM2388147.1"/>
    </source>
</evidence>
<name>A0ABT0UHL6_9ACTN</name>
<proteinExistence type="predicted"/>